<dbReference type="InterPro" id="IPR012337">
    <property type="entry name" value="RNaseH-like_sf"/>
</dbReference>
<evidence type="ECO:0000313" key="5">
    <source>
        <dbReference type="EMBL" id="GJT00542.1"/>
    </source>
</evidence>
<feature type="compositionally biased region" description="Acidic residues" evidence="2">
    <location>
        <begin position="134"/>
        <end position="147"/>
    </location>
</feature>
<dbReference type="PANTHER" id="PTHR42648">
    <property type="entry name" value="TRANSPOSASE, PUTATIVE-RELATED"/>
    <property type="match status" value="1"/>
</dbReference>
<accession>A0ABQ5AFN5</accession>
<feature type="compositionally biased region" description="Polar residues" evidence="2">
    <location>
        <begin position="218"/>
        <end position="230"/>
    </location>
</feature>
<dbReference type="SMART" id="SM00343">
    <property type="entry name" value="ZnF_C2HC"/>
    <property type="match status" value="2"/>
</dbReference>
<evidence type="ECO:0000259" key="3">
    <source>
        <dbReference type="PROSITE" id="PS50158"/>
    </source>
</evidence>
<dbReference type="SUPFAM" id="SSF53098">
    <property type="entry name" value="Ribonuclease H-like"/>
    <property type="match status" value="1"/>
</dbReference>
<dbReference type="Gene3D" id="4.10.60.10">
    <property type="entry name" value="Zinc finger, CCHC-type"/>
    <property type="match status" value="1"/>
</dbReference>
<dbReference type="InterPro" id="IPR039537">
    <property type="entry name" value="Retrotran_Ty1/copia-like"/>
</dbReference>
<evidence type="ECO:0000259" key="4">
    <source>
        <dbReference type="PROSITE" id="PS50994"/>
    </source>
</evidence>
<keyword evidence="1" id="KW-0862">Zinc</keyword>
<name>A0ABQ5AFN5_9ASTR</name>
<dbReference type="Pfam" id="PF13976">
    <property type="entry name" value="gag_pre-integrs"/>
    <property type="match status" value="1"/>
</dbReference>
<keyword evidence="1" id="KW-0479">Metal-binding</keyword>
<keyword evidence="1" id="KW-0863">Zinc-finger</keyword>
<dbReference type="InterPro" id="IPR025724">
    <property type="entry name" value="GAG-pre-integrase_dom"/>
</dbReference>
<dbReference type="EMBL" id="BQNB010012203">
    <property type="protein sequence ID" value="GJT00542.1"/>
    <property type="molecule type" value="Genomic_DNA"/>
</dbReference>
<sequence>MNSDTEDDIMDPMMQCITLPGHSSFSQQKLVSFFTEIHMNSIDFLTPNSLPHAHAQTKKTYYKHQDSRIKKARELKIKTSVNPDIQDIPSRYQVYLGRLLASFQDDAKYEHVGQDTRSQGGKDNQDKQGKDLEISDDFQENSNDEVDERSSEKYLRDLDIEFYKRALLANSKHFIKRNNFSSQKANENTECYKCGKKGHFAKDCFSKTSEPSYKSPVTGYSSVSKTPTTFQPKNKSLVAKTFDWDEEEVSDDEEVTQIKSLKPTETSNTPKSSKDSKMESLTPLPPLKNHQRASPSSKDSLNKSVSVTVIVSKIEPTTPSVPIEVKDIEQESKINELTKLVQMLIDKKVNSTQKTQESNSQIQQTESSKILYCLICKREDHRTLDHEMYTASLKRSENYKAQPYQYASPSKQTLKAKAKPFPPCTHYGFNNHKPDDCRNYPECGICGSYDHFTSGHSRVIHIRGGVLAKSSQSSKSSIGVKCNTCGSTAHFTTDHNEFVHFKRGTFFNANKEIVLIAPRRNDVYVLDMSSLTPNGACFFCKASESINWIWHKGLSHLNFKNINKLSKQNNVLGLLSLVYSKDKPCPACEKEKYHRASSKTNQNFSIMKRLHLLHMDLFRPVSPMSINHEKYTLVIVDEMVENQNDVKVKQIRTDKGTEFRNHELESFCDEKGISQNFSSPYTPEQNGVAKRKNRTLIEDARTMLNRSVLSKHFWTEGVRIASFRVFNTRRQQVEETYHVTFDKSMEAIRFNTSHDEIRIDDSSRYPPDEFLYEDDLSRQYQVDSDVSYYVIPHGHSLTELTYENLVPEVIAPNESDIPLTKDNEGPPNLINTKRTHEKNVQNEQITTQHTEGPSRNNTEISVLINESSVLVVPQSHISNQASISFHPAPQDRWSKDQHIELVNIIGDPGEGMLTRSMAAKLIAASTSGCLFADFLSEIEPEKVSEALKHP</sequence>
<feature type="compositionally biased region" description="Basic and acidic residues" evidence="2">
    <location>
        <begin position="123"/>
        <end position="133"/>
    </location>
</feature>
<dbReference type="Gene3D" id="3.30.420.10">
    <property type="entry name" value="Ribonuclease H-like superfamily/Ribonuclease H"/>
    <property type="match status" value="1"/>
</dbReference>
<dbReference type="PANTHER" id="PTHR42648:SF32">
    <property type="entry name" value="RIBONUCLEASE H-LIKE DOMAIN, GAG-PRE-INTEGRASE DOMAIN PROTEIN-RELATED"/>
    <property type="match status" value="1"/>
</dbReference>
<feature type="region of interest" description="Disordered" evidence="2">
    <location>
        <begin position="111"/>
        <end position="150"/>
    </location>
</feature>
<reference evidence="5" key="2">
    <citation type="submission" date="2022-01" db="EMBL/GenBank/DDBJ databases">
        <authorList>
            <person name="Yamashiro T."/>
            <person name="Shiraishi A."/>
            <person name="Satake H."/>
            <person name="Nakayama K."/>
        </authorList>
    </citation>
    <scope>NUCLEOTIDE SEQUENCE</scope>
</reference>
<organism evidence="5 6">
    <name type="scientific">Tanacetum coccineum</name>
    <dbReference type="NCBI Taxonomy" id="301880"/>
    <lineage>
        <taxon>Eukaryota</taxon>
        <taxon>Viridiplantae</taxon>
        <taxon>Streptophyta</taxon>
        <taxon>Embryophyta</taxon>
        <taxon>Tracheophyta</taxon>
        <taxon>Spermatophyta</taxon>
        <taxon>Magnoliopsida</taxon>
        <taxon>eudicotyledons</taxon>
        <taxon>Gunneridae</taxon>
        <taxon>Pentapetalae</taxon>
        <taxon>asterids</taxon>
        <taxon>campanulids</taxon>
        <taxon>Asterales</taxon>
        <taxon>Asteraceae</taxon>
        <taxon>Asteroideae</taxon>
        <taxon>Anthemideae</taxon>
        <taxon>Anthemidinae</taxon>
        <taxon>Tanacetum</taxon>
    </lineage>
</organism>
<evidence type="ECO:0000313" key="6">
    <source>
        <dbReference type="Proteomes" id="UP001151760"/>
    </source>
</evidence>
<dbReference type="InterPro" id="IPR036397">
    <property type="entry name" value="RNaseH_sf"/>
</dbReference>
<evidence type="ECO:0000256" key="2">
    <source>
        <dbReference type="SAM" id="MobiDB-lite"/>
    </source>
</evidence>
<dbReference type="SUPFAM" id="SSF57756">
    <property type="entry name" value="Retrovirus zinc finger-like domains"/>
    <property type="match status" value="1"/>
</dbReference>
<dbReference type="PROSITE" id="PS50158">
    <property type="entry name" value="ZF_CCHC"/>
    <property type="match status" value="1"/>
</dbReference>
<feature type="domain" description="CCHC-type" evidence="3">
    <location>
        <begin position="191"/>
        <end position="204"/>
    </location>
</feature>
<protein>
    <submittedName>
        <fullName evidence="5">Retrovirus-related pol polyprotein from transposon TNT 1-94</fullName>
    </submittedName>
</protein>
<dbReference type="InterPro" id="IPR001878">
    <property type="entry name" value="Znf_CCHC"/>
</dbReference>
<feature type="region of interest" description="Disordered" evidence="2">
    <location>
        <begin position="816"/>
        <end position="855"/>
    </location>
</feature>
<feature type="region of interest" description="Disordered" evidence="2">
    <location>
        <begin position="248"/>
        <end position="302"/>
    </location>
</feature>
<proteinExistence type="predicted"/>
<feature type="compositionally biased region" description="Polar residues" evidence="2">
    <location>
        <begin position="841"/>
        <end position="855"/>
    </location>
</feature>
<dbReference type="InterPro" id="IPR001584">
    <property type="entry name" value="Integrase_cat-core"/>
</dbReference>
<evidence type="ECO:0000256" key="1">
    <source>
        <dbReference type="PROSITE-ProRule" id="PRU00047"/>
    </source>
</evidence>
<dbReference type="Proteomes" id="UP001151760">
    <property type="component" value="Unassembled WGS sequence"/>
</dbReference>
<feature type="domain" description="Integrase catalytic" evidence="4">
    <location>
        <begin position="580"/>
        <end position="748"/>
    </location>
</feature>
<keyword evidence="6" id="KW-1185">Reference proteome</keyword>
<reference evidence="5" key="1">
    <citation type="journal article" date="2022" name="Int. J. Mol. Sci.">
        <title>Draft Genome of Tanacetum Coccineum: Genomic Comparison of Closely Related Tanacetum-Family Plants.</title>
        <authorList>
            <person name="Yamashiro T."/>
            <person name="Shiraishi A."/>
            <person name="Nakayama K."/>
            <person name="Satake H."/>
        </authorList>
    </citation>
    <scope>NUCLEOTIDE SEQUENCE</scope>
</reference>
<dbReference type="PROSITE" id="PS50994">
    <property type="entry name" value="INTEGRASE"/>
    <property type="match status" value="1"/>
</dbReference>
<dbReference type="InterPro" id="IPR036875">
    <property type="entry name" value="Znf_CCHC_sf"/>
</dbReference>
<comment type="caution">
    <text evidence="5">The sequence shown here is derived from an EMBL/GenBank/DDBJ whole genome shotgun (WGS) entry which is preliminary data.</text>
</comment>
<feature type="compositionally biased region" description="Polar residues" evidence="2">
    <location>
        <begin position="257"/>
        <end position="271"/>
    </location>
</feature>
<dbReference type="Pfam" id="PF00098">
    <property type="entry name" value="zf-CCHC"/>
    <property type="match status" value="1"/>
</dbReference>
<feature type="region of interest" description="Disordered" evidence="2">
    <location>
        <begin position="209"/>
        <end position="230"/>
    </location>
</feature>
<gene>
    <name evidence="5" type="ORF">Tco_0821711</name>
</gene>